<name>A0ABY7U6U9_9CORY</name>
<accession>A0ABY7U6U9</accession>
<reference evidence="1 2" key="1">
    <citation type="submission" date="2020-10" db="EMBL/GenBank/DDBJ databases">
        <title>Complete genome sequence of Corynebacterium massiliense DSM 45435, type strain of Corynebacterium massiliense.</title>
        <authorList>
            <person name="Busche T."/>
            <person name="Kalinowski J."/>
            <person name="Ruckert C."/>
        </authorList>
    </citation>
    <scope>NUCLEOTIDE SEQUENCE [LARGE SCALE GENOMIC DNA]</scope>
    <source>
        <strain evidence="1 2">DSM 45435</strain>
    </source>
</reference>
<organism evidence="1 2">
    <name type="scientific">Corynebacterium massiliense DSM 45435</name>
    <dbReference type="NCBI Taxonomy" id="1121364"/>
    <lineage>
        <taxon>Bacteria</taxon>
        <taxon>Bacillati</taxon>
        <taxon>Actinomycetota</taxon>
        <taxon>Actinomycetes</taxon>
        <taxon>Mycobacteriales</taxon>
        <taxon>Corynebacteriaceae</taxon>
        <taxon>Corynebacterium</taxon>
    </lineage>
</organism>
<keyword evidence="2" id="KW-1185">Reference proteome</keyword>
<evidence type="ECO:0000313" key="1">
    <source>
        <dbReference type="EMBL" id="WCZ31498.1"/>
    </source>
</evidence>
<proteinExistence type="predicted"/>
<sequence length="87" mass="10266">MSVSRVYMDPFTGNEYEVDVPETANYIVVKKRGKEKVDGELVGYYDTHEEARETVYRTMTEEFRTAVDYEPIFVTHANLRVKLPKRR</sequence>
<protein>
    <submittedName>
        <fullName evidence="1">Uncharacterized protein</fullName>
    </submittedName>
</protein>
<dbReference type="EMBL" id="CP063189">
    <property type="protein sequence ID" value="WCZ31498.1"/>
    <property type="molecule type" value="Genomic_DNA"/>
</dbReference>
<evidence type="ECO:0000313" key="2">
    <source>
        <dbReference type="Proteomes" id="UP001220064"/>
    </source>
</evidence>
<gene>
    <name evidence="1" type="ORF">CMASS_00125</name>
</gene>
<dbReference type="RefSeq" id="WP_022863869.1">
    <property type="nucleotide sequence ID" value="NZ_ATVG01000024.1"/>
</dbReference>
<dbReference type="Proteomes" id="UP001220064">
    <property type="component" value="Chromosome"/>
</dbReference>